<evidence type="ECO:0000313" key="3">
    <source>
        <dbReference type="EMBL" id="AJC87508.1"/>
    </source>
</evidence>
<dbReference type="AlphaFoldDB" id="A0A0A8H030"/>
<sequence length="268" mass="30997">MKKVFLFLFFLIYVLDAKEIELVKGQVLFLDFNKSDFFKFYSKNKSISHFVYDDKVVVSIAMPYKNQKDMEVLVEFKDNHKEKFYIKATDGFYKKETLKVNASKVNPPKEVLNRIEREYQEATKIYNFYTDKFFFDGKFIYPLTSKITSDFGKARIFNNTLKSYHSGTDFRANIGTQIQASNSGIVKIASNRYYAGWSVVVDHGYGIYSQYYHLSELFVREGQKINKGEIIGLSGASGRVTGPHLHFGVVVNGIQVDPLDFIIKFNKL</sequence>
<protein>
    <submittedName>
        <fullName evidence="3">Zinc metallopeptidase, M23 family</fullName>
    </submittedName>
</protein>
<organism evidence="3 4">
    <name type="scientific">Campylobacter insulaenigrae NCTC 12927</name>
    <dbReference type="NCBI Taxonomy" id="1031564"/>
    <lineage>
        <taxon>Bacteria</taxon>
        <taxon>Pseudomonadati</taxon>
        <taxon>Campylobacterota</taxon>
        <taxon>Epsilonproteobacteria</taxon>
        <taxon>Campylobacterales</taxon>
        <taxon>Campylobacteraceae</taxon>
        <taxon>Campylobacter</taxon>
    </lineage>
</organism>
<dbReference type="Proteomes" id="UP000031163">
    <property type="component" value="Chromosome"/>
</dbReference>
<proteinExistence type="predicted"/>
<dbReference type="SUPFAM" id="SSF51261">
    <property type="entry name" value="Duplicated hybrid motif"/>
    <property type="match status" value="1"/>
</dbReference>
<dbReference type="HOGENOM" id="CLU_029425_5_2_7"/>
<dbReference type="Pfam" id="PF01551">
    <property type="entry name" value="Peptidase_M23"/>
    <property type="match status" value="1"/>
</dbReference>
<dbReference type="EMBL" id="CP007770">
    <property type="protein sequence ID" value="AJC87508.1"/>
    <property type="molecule type" value="Genomic_DNA"/>
</dbReference>
<dbReference type="InterPro" id="IPR016047">
    <property type="entry name" value="M23ase_b-sheet_dom"/>
</dbReference>
<evidence type="ECO:0000256" key="1">
    <source>
        <dbReference type="ARBA" id="ARBA00022729"/>
    </source>
</evidence>
<evidence type="ECO:0000259" key="2">
    <source>
        <dbReference type="Pfam" id="PF01551"/>
    </source>
</evidence>
<evidence type="ECO:0000313" key="4">
    <source>
        <dbReference type="Proteomes" id="UP000031163"/>
    </source>
</evidence>
<dbReference type="KEGG" id="cis:CINS_0523"/>
<dbReference type="PANTHER" id="PTHR21666">
    <property type="entry name" value="PEPTIDASE-RELATED"/>
    <property type="match status" value="1"/>
</dbReference>
<dbReference type="Gene3D" id="2.70.70.10">
    <property type="entry name" value="Glucose Permease (Domain IIA)"/>
    <property type="match status" value="1"/>
</dbReference>
<accession>A0A0A8H030</accession>
<keyword evidence="1" id="KW-0732">Signal</keyword>
<dbReference type="InterPro" id="IPR050570">
    <property type="entry name" value="Cell_wall_metabolism_enzyme"/>
</dbReference>
<dbReference type="GeneID" id="74431332"/>
<dbReference type="CDD" id="cd12797">
    <property type="entry name" value="M23_peptidase"/>
    <property type="match status" value="1"/>
</dbReference>
<dbReference type="STRING" id="1031564.CINS_0523"/>
<gene>
    <name evidence="3" type="ORF">CINS_0523</name>
</gene>
<reference evidence="3 4" key="1">
    <citation type="journal article" date="2014" name="Genome Biol. Evol.">
        <title>Comparative Genomics of the Campylobacter lari Group.</title>
        <authorList>
            <person name="Miller W.G."/>
            <person name="Yee E."/>
            <person name="Chapman M.H."/>
            <person name="Smith T.P."/>
            <person name="Bono J.L."/>
            <person name="Huynh S."/>
            <person name="Parker C.T."/>
            <person name="Vandamme P."/>
            <person name="Luong K."/>
            <person name="Korlach J."/>
        </authorList>
    </citation>
    <scope>NUCLEOTIDE SEQUENCE [LARGE SCALE GENOMIC DNA]</scope>
    <source>
        <strain evidence="3 4">NCTC 12927</strain>
    </source>
</reference>
<dbReference type="PANTHER" id="PTHR21666:SF289">
    <property type="entry name" value="L-ALA--D-GLU ENDOPEPTIDASE"/>
    <property type="match status" value="1"/>
</dbReference>
<feature type="domain" description="M23ase beta-sheet core" evidence="2">
    <location>
        <begin position="164"/>
        <end position="258"/>
    </location>
</feature>
<name>A0A0A8H030_9BACT</name>
<dbReference type="RefSeq" id="WP_039649602.1">
    <property type="nucleotide sequence ID" value="NZ_CP007770.1"/>
</dbReference>
<dbReference type="GO" id="GO:0004222">
    <property type="term" value="F:metalloendopeptidase activity"/>
    <property type="evidence" value="ECO:0007669"/>
    <property type="project" value="TreeGrafter"/>
</dbReference>
<dbReference type="InterPro" id="IPR011055">
    <property type="entry name" value="Dup_hybrid_motif"/>
</dbReference>